<keyword evidence="3" id="KW-1133">Transmembrane helix</keyword>
<evidence type="ECO:0000256" key="2">
    <source>
        <dbReference type="SAM" id="MobiDB-lite"/>
    </source>
</evidence>
<organism evidence="4 5">
    <name type="scientific">Porphyromonas gingivalis</name>
    <name type="common">Bacteroides gingivalis</name>
    <dbReference type="NCBI Taxonomy" id="837"/>
    <lineage>
        <taxon>Bacteria</taxon>
        <taxon>Pseudomonadati</taxon>
        <taxon>Bacteroidota</taxon>
        <taxon>Bacteroidia</taxon>
        <taxon>Bacteroidales</taxon>
        <taxon>Porphyromonadaceae</taxon>
        <taxon>Porphyromonas</taxon>
    </lineage>
</organism>
<sequence>MSVLKKRGYIGEIQNLLKALLEKPENFYVNEKAPTTSNTNVEEFYDELEMSPDNQEVGDKIKTEKPRPSDTEEILRSPSKDKEEEILSAVNAQFWAYFALSLLTGEYLRHADYSYSLETIVKDIKEKYYKGESREFLHPILPVAHNLCQNLLHKCLLMRQQIEVTNGNQTLFFPEETIALSSDYSRYEEQGREIKEAEYIQKLGLKLIEMTSIDFLGIIDEEKIKSLANLYNLCEEVLASPEKHIQIFEKEAYTTKGRQVIEGSGRYIIDAIKIKTSLLLYQSFFRPSLQLVPTTQDESIEVFSFDQKEDEKEKSLYGALKKLQVVFRGKRYDDPKELIQLDCVHFWKEKFYESLEPLSPISGKEHITCYDEFIHKSCAKRKTWKELLNEKNDIDEDNEKYVFEKIGYVVGKNDNSRGVKKQEIVPFDVILRGLKFLEEKHGGEKKSGLDWSKPIDQMDSLLRVFVGQLENYADKSMPYEKERTFSNSFFRLISDTNSPNLPPIFISSLGCRMLNVVLLRKTKYRHYRGVFRSWLYNAQRDSAKEFSQIKEENKKLLDLIENAKKQNGELLENTQKQENKNKKELEKLQSSQVVFLGIFSAIIAMLVSLVSSFKFAENVYDFMIMFGSGFSFISGLLAIVVLVKENDANKNIETDVEKDIKRRISNPSAAKCFCARLWNGVKRWRVSAIVLSLVLVGVFVVKVGIKMKSREKSVSAVEKIRFEYEGQQKTELVVEPTSESAEKGGTKTVSGKENLSSPPTEKKNSETPKDATSQMKPQHKRRNNPPHSQYPNY</sequence>
<feature type="compositionally biased region" description="Basic and acidic residues" evidence="2">
    <location>
        <begin position="760"/>
        <end position="769"/>
    </location>
</feature>
<protein>
    <submittedName>
        <fullName evidence="4">Uncharacterized protein</fullName>
    </submittedName>
</protein>
<dbReference type="Proteomes" id="UP001179501">
    <property type="component" value="Chromosome"/>
</dbReference>
<keyword evidence="3" id="KW-0812">Transmembrane</keyword>
<dbReference type="EMBL" id="CP116614">
    <property type="protein sequence ID" value="WCG03668.1"/>
    <property type="molecule type" value="Genomic_DNA"/>
</dbReference>
<feature type="region of interest" description="Disordered" evidence="2">
    <location>
        <begin position="733"/>
        <end position="793"/>
    </location>
</feature>
<feature type="transmembrane region" description="Helical" evidence="3">
    <location>
        <begin position="686"/>
        <end position="705"/>
    </location>
</feature>
<feature type="transmembrane region" description="Helical" evidence="3">
    <location>
        <begin position="622"/>
        <end position="643"/>
    </location>
</feature>
<evidence type="ECO:0000313" key="4">
    <source>
        <dbReference type="EMBL" id="WCG03668.1"/>
    </source>
</evidence>
<evidence type="ECO:0000256" key="3">
    <source>
        <dbReference type="SAM" id="Phobius"/>
    </source>
</evidence>
<gene>
    <name evidence="4" type="ORF">NY151_02695</name>
</gene>
<proteinExistence type="predicted"/>
<reference evidence="4" key="1">
    <citation type="submission" date="2023-01" db="EMBL/GenBank/DDBJ databases">
        <title>Phages are important unrecognized players in the ecology of the oral pathogen Porphyromonas gingivalis.</title>
        <authorList>
            <person name="Matrishin C.B."/>
            <person name="Kauffman K.M."/>
        </authorList>
    </citation>
    <scope>NUCLEOTIDE SEQUENCE</scope>
    <source>
        <strain evidence="4">ATCC 49417</strain>
    </source>
</reference>
<feature type="compositionally biased region" description="Polar residues" evidence="2">
    <location>
        <begin position="747"/>
        <end position="759"/>
    </location>
</feature>
<accession>A0AAF0BFT4</accession>
<name>A0AAF0BFT4_PORGN</name>
<evidence type="ECO:0000256" key="1">
    <source>
        <dbReference type="SAM" id="Coils"/>
    </source>
</evidence>
<dbReference type="RefSeq" id="WP_077083824.1">
    <property type="nucleotide sequence ID" value="NZ_CP116614.1"/>
</dbReference>
<dbReference type="AlphaFoldDB" id="A0AAF0BFT4"/>
<keyword evidence="3" id="KW-0472">Membrane</keyword>
<feature type="coiled-coil region" evidence="1">
    <location>
        <begin position="546"/>
        <end position="591"/>
    </location>
</feature>
<keyword evidence="1" id="KW-0175">Coiled coil</keyword>
<feature type="region of interest" description="Disordered" evidence="2">
    <location>
        <begin position="52"/>
        <end position="80"/>
    </location>
</feature>
<evidence type="ECO:0000313" key="5">
    <source>
        <dbReference type="Proteomes" id="UP001179501"/>
    </source>
</evidence>
<feature type="compositionally biased region" description="Basic and acidic residues" evidence="2">
    <location>
        <begin position="57"/>
        <end position="80"/>
    </location>
</feature>
<feature type="transmembrane region" description="Helical" evidence="3">
    <location>
        <begin position="593"/>
        <end position="616"/>
    </location>
</feature>